<evidence type="ECO:0000256" key="1">
    <source>
        <dbReference type="ARBA" id="ARBA00022741"/>
    </source>
</evidence>
<evidence type="ECO:0000256" key="3">
    <source>
        <dbReference type="ARBA" id="ARBA00022806"/>
    </source>
</evidence>
<evidence type="ECO:0000256" key="2">
    <source>
        <dbReference type="ARBA" id="ARBA00022801"/>
    </source>
</evidence>
<evidence type="ECO:0000256" key="4">
    <source>
        <dbReference type="ARBA" id="ARBA00022840"/>
    </source>
</evidence>
<organism evidence="6 7">
    <name type="scientific">Roseococcus pinisoli</name>
    <dbReference type="NCBI Taxonomy" id="2835040"/>
    <lineage>
        <taxon>Bacteria</taxon>
        <taxon>Pseudomonadati</taxon>
        <taxon>Pseudomonadota</taxon>
        <taxon>Alphaproteobacteria</taxon>
        <taxon>Acetobacterales</taxon>
        <taxon>Roseomonadaceae</taxon>
        <taxon>Roseococcus</taxon>
    </lineage>
</organism>
<keyword evidence="2" id="KW-0378">Hydrolase</keyword>
<evidence type="ECO:0000313" key="6">
    <source>
        <dbReference type="EMBL" id="MBS7812324.1"/>
    </source>
</evidence>
<evidence type="ECO:0000313" key="7">
    <source>
        <dbReference type="Proteomes" id="UP000766336"/>
    </source>
</evidence>
<keyword evidence="7" id="KW-1185">Reference proteome</keyword>
<dbReference type="SMART" id="SM00487">
    <property type="entry name" value="DEXDc"/>
    <property type="match status" value="1"/>
</dbReference>
<keyword evidence="4" id="KW-0067">ATP-binding</keyword>
<reference evidence="6 7" key="1">
    <citation type="submission" date="2021-05" db="EMBL/GenBank/DDBJ databases">
        <title>Roseococcus sp. XZZS9, whole genome shotgun sequencing project.</title>
        <authorList>
            <person name="Zhao G."/>
            <person name="Shen L."/>
        </authorList>
    </citation>
    <scope>NUCLEOTIDE SEQUENCE [LARGE SCALE GENOMIC DNA]</scope>
    <source>
        <strain evidence="6 7">XZZS9</strain>
    </source>
</reference>
<dbReference type="Pfam" id="PF04851">
    <property type="entry name" value="ResIII"/>
    <property type="match status" value="1"/>
</dbReference>
<dbReference type="InterPro" id="IPR006935">
    <property type="entry name" value="Helicase/UvrB_N"/>
</dbReference>
<protein>
    <submittedName>
        <fullName evidence="6">DEAD/DEAH box helicase family protein</fullName>
    </submittedName>
</protein>
<keyword evidence="1" id="KW-0547">Nucleotide-binding</keyword>
<dbReference type="GO" id="GO:0004386">
    <property type="term" value="F:helicase activity"/>
    <property type="evidence" value="ECO:0007669"/>
    <property type="project" value="UniProtKB-KW"/>
</dbReference>
<gene>
    <name evidence="6" type="ORF">KHU32_15345</name>
</gene>
<dbReference type="PROSITE" id="PS51192">
    <property type="entry name" value="HELICASE_ATP_BIND_1"/>
    <property type="match status" value="1"/>
</dbReference>
<dbReference type="Proteomes" id="UP000766336">
    <property type="component" value="Unassembled WGS sequence"/>
</dbReference>
<dbReference type="PANTHER" id="PTHR11274">
    <property type="entry name" value="RAD25/XP-B DNA REPAIR HELICASE"/>
    <property type="match status" value="1"/>
</dbReference>
<dbReference type="InterPro" id="IPR050615">
    <property type="entry name" value="ATP-dep_DNA_Helicase"/>
</dbReference>
<comment type="caution">
    <text evidence="6">The sequence shown here is derived from an EMBL/GenBank/DDBJ whole genome shotgun (WGS) entry which is preliminary data.</text>
</comment>
<dbReference type="Pfam" id="PF00271">
    <property type="entry name" value="Helicase_C"/>
    <property type="match status" value="1"/>
</dbReference>
<accession>A0ABS5QF49</accession>
<dbReference type="RefSeq" id="WP_213671032.1">
    <property type="nucleotide sequence ID" value="NZ_JAHCDA010000003.1"/>
</dbReference>
<dbReference type="EMBL" id="JAHCDA010000003">
    <property type="protein sequence ID" value="MBS7812324.1"/>
    <property type="molecule type" value="Genomic_DNA"/>
</dbReference>
<dbReference type="PANTHER" id="PTHR11274:SF0">
    <property type="entry name" value="GENERAL TRANSCRIPTION AND DNA REPAIR FACTOR IIH HELICASE SUBUNIT XPB"/>
    <property type="match status" value="1"/>
</dbReference>
<dbReference type="InterPro" id="IPR014001">
    <property type="entry name" value="Helicase_ATP-bd"/>
</dbReference>
<evidence type="ECO:0000259" key="5">
    <source>
        <dbReference type="PROSITE" id="PS51192"/>
    </source>
</evidence>
<proteinExistence type="predicted"/>
<feature type="domain" description="Helicase ATP-binding" evidence="5">
    <location>
        <begin position="102"/>
        <end position="254"/>
    </location>
</feature>
<keyword evidence="3 6" id="KW-0347">Helicase</keyword>
<name>A0ABS5QF49_9PROT</name>
<dbReference type="Gene3D" id="3.40.50.300">
    <property type="entry name" value="P-loop containing nucleotide triphosphate hydrolases"/>
    <property type="match status" value="2"/>
</dbReference>
<sequence length="458" mass="50068">MIATTAQTVTQFPRMSSPAMSVGAAAAYPWDDMTAKRFVFTSQFDEPYMAYRKAGSQILVPRNSGLAGPATHDRMSDGAEIDVKFTATPRTEDQLSSWKQIAEAMGEGRSGQYIAATGGGKTLGGSVAIATAGVTALVLVPKQDLVEQWHQTFIDFLGLEPSQIGHIQGDTVKLLGKKVAIGMLQSLSIIGRYQQSVYDWAGLLIVDEAHRCPADQMSNALFMIPARRRLAVTATPRRSDGKHVLISMHFGPVVAKAHAPVMKPKILVLRTNWHCPKVTRTCELTGKIKLVPKPHSPGRLGWVMSSLAEDDNRNGQMTELAKMSYAKNRVVIFFCDLIDHVERLLILLEKSGIPKGDITHYIGGMTKAERAIAKTKRIIVSTTGAMKEGTDIPRADTAIFAAPRSDVEQMAGRVLREHGDKKQPVIIDVQDLDSPVLKGYAAKRMAFYKNTGAEIVFL</sequence>
<dbReference type="InterPro" id="IPR001650">
    <property type="entry name" value="Helicase_C-like"/>
</dbReference>
<dbReference type="SUPFAM" id="SSF52540">
    <property type="entry name" value="P-loop containing nucleoside triphosphate hydrolases"/>
    <property type="match status" value="1"/>
</dbReference>
<dbReference type="InterPro" id="IPR027417">
    <property type="entry name" value="P-loop_NTPase"/>
</dbReference>